<dbReference type="EMBL" id="PUIO01000037">
    <property type="protein sequence ID" value="PQP21179.1"/>
    <property type="molecule type" value="Genomic_DNA"/>
</dbReference>
<sequence length="73" mass="8072">MGNAQRTVALQSLKVHGIECDVTDDASVDAALIHIETEDRPAKKSCEFLASQTTPLNWREFHADDLRKGHVPS</sequence>
<dbReference type="Proteomes" id="UP000239290">
    <property type="component" value="Unassembled WGS sequence"/>
</dbReference>
<name>A0A2S8J2Q5_RHOOP</name>
<evidence type="ECO:0000313" key="2">
    <source>
        <dbReference type="Proteomes" id="UP000239290"/>
    </source>
</evidence>
<comment type="caution">
    <text evidence="1">The sequence shown here is derived from an EMBL/GenBank/DDBJ whole genome shotgun (WGS) entry which is preliminary data.</text>
</comment>
<organism evidence="1 2">
    <name type="scientific">Rhodococcus opacus</name>
    <name type="common">Nocardia opaca</name>
    <dbReference type="NCBI Taxonomy" id="37919"/>
    <lineage>
        <taxon>Bacteria</taxon>
        <taxon>Bacillati</taxon>
        <taxon>Actinomycetota</taxon>
        <taxon>Actinomycetes</taxon>
        <taxon>Mycobacteriales</taxon>
        <taxon>Nocardiaceae</taxon>
        <taxon>Rhodococcus</taxon>
    </lineage>
</organism>
<gene>
    <name evidence="1" type="ORF">C5613_26860</name>
</gene>
<protein>
    <submittedName>
        <fullName evidence="1">Uncharacterized protein</fullName>
    </submittedName>
</protein>
<reference evidence="2" key="1">
    <citation type="submission" date="2018-02" db="EMBL/GenBank/DDBJ databases">
        <title>Draft genome sequencing of Rhodococcus opacus KU647198.</title>
        <authorList>
            <person name="Zheng B.-X."/>
        </authorList>
    </citation>
    <scope>NUCLEOTIDE SEQUENCE [LARGE SCALE GENOMIC DNA]</scope>
    <source>
        <strain evidence="2">04-OD7</strain>
    </source>
</reference>
<dbReference type="AlphaFoldDB" id="A0A2S8J2Q5"/>
<evidence type="ECO:0000313" key="1">
    <source>
        <dbReference type="EMBL" id="PQP21179.1"/>
    </source>
</evidence>
<accession>A0A2S8J2Q5</accession>
<proteinExistence type="predicted"/>